<reference evidence="4 5" key="1">
    <citation type="submission" date="2024-05" db="EMBL/GenBank/DDBJ databases">
        <title>Sphingomonas sp. HF-S3 16S ribosomal RNA gene Genome sequencing and assembly.</title>
        <authorList>
            <person name="Lee H."/>
        </authorList>
    </citation>
    <scope>NUCLEOTIDE SEQUENCE [LARGE SCALE GENOMIC DNA]</scope>
    <source>
        <strain evidence="4 5">HF-S3</strain>
    </source>
</reference>
<gene>
    <name evidence="4" type="ORF">TPR58_04520</name>
</gene>
<feature type="signal peptide" evidence="2">
    <location>
        <begin position="1"/>
        <end position="22"/>
    </location>
</feature>
<dbReference type="PANTHER" id="PTHR31157">
    <property type="entry name" value="SCP DOMAIN-CONTAINING PROTEIN"/>
    <property type="match status" value="1"/>
</dbReference>
<name>A0ABV0B6U7_9SPHN</name>
<evidence type="ECO:0000256" key="1">
    <source>
        <dbReference type="SAM" id="MobiDB-lite"/>
    </source>
</evidence>
<feature type="chain" id="PRO_5045098961" evidence="2">
    <location>
        <begin position="23"/>
        <end position="216"/>
    </location>
</feature>
<keyword evidence="2" id="KW-0732">Signal</keyword>
<feature type="region of interest" description="Disordered" evidence="1">
    <location>
        <begin position="117"/>
        <end position="136"/>
    </location>
</feature>
<dbReference type="Pfam" id="PF00188">
    <property type="entry name" value="CAP"/>
    <property type="match status" value="1"/>
</dbReference>
<sequence>MRTAPRLRAAGAALTAVLLASATVPPPAPVRQQRALEQAILVELNVARANPRGYAERLRRYRTYFRGKIVYYPGNRDGLITAEGTAAVDEAIRVLGRQQPAPSLTAAPLLARAAADHVAEQGPRGATGHTSANGNRAAQRVARRGGGTYVAENITYGPPSAVEVVRQLIVDDDVPGRGHRRIVYAAELRHVGVACGPHRRYRTMCVMVLGRTPDGR</sequence>
<evidence type="ECO:0000313" key="4">
    <source>
        <dbReference type="EMBL" id="MEN3746421.1"/>
    </source>
</evidence>
<accession>A0ABV0B6U7</accession>
<evidence type="ECO:0000256" key="2">
    <source>
        <dbReference type="SAM" id="SignalP"/>
    </source>
</evidence>
<dbReference type="PANTHER" id="PTHR31157:SF1">
    <property type="entry name" value="SCP DOMAIN-CONTAINING PROTEIN"/>
    <property type="match status" value="1"/>
</dbReference>
<evidence type="ECO:0000259" key="3">
    <source>
        <dbReference type="Pfam" id="PF00188"/>
    </source>
</evidence>
<comment type="caution">
    <text evidence="4">The sequence shown here is derived from an EMBL/GenBank/DDBJ whole genome shotgun (WGS) entry which is preliminary data.</text>
</comment>
<protein>
    <submittedName>
        <fullName evidence="4">CAP domain-containing protein</fullName>
    </submittedName>
</protein>
<dbReference type="EMBL" id="JBDIZK010000002">
    <property type="protein sequence ID" value="MEN3746421.1"/>
    <property type="molecule type" value="Genomic_DNA"/>
</dbReference>
<dbReference type="InterPro" id="IPR014044">
    <property type="entry name" value="CAP_dom"/>
</dbReference>
<proteinExistence type="predicted"/>
<keyword evidence="5" id="KW-1185">Reference proteome</keyword>
<dbReference type="SUPFAM" id="SSF55797">
    <property type="entry name" value="PR-1-like"/>
    <property type="match status" value="1"/>
</dbReference>
<dbReference type="Proteomes" id="UP001427805">
    <property type="component" value="Unassembled WGS sequence"/>
</dbReference>
<dbReference type="InterPro" id="IPR035940">
    <property type="entry name" value="CAP_sf"/>
</dbReference>
<dbReference type="Gene3D" id="3.40.33.10">
    <property type="entry name" value="CAP"/>
    <property type="match status" value="1"/>
</dbReference>
<organism evidence="4 5">
    <name type="scientific">Sphingomonas rustica</name>
    <dbReference type="NCBI Taxonomy" id="3103142"/>
    <lineage>
        <taxon>Bacteria</taxon>
        <taxon>Pseudomonadati</taxon>
        <taxon>Pseudomonadota</taxon>
        <taxon>Alphaproteobacteria</taxon>
        <taxon>Sphingomonadales</taxon>
        <taxon>Sphingomonadaceae</taxon>
        <taxon>Sphingomonas</taxon>
    </lineage>
</organism>
<evidence type="ECO:0000313" key="5">
    <source>
        <dbReference type="Proteomes" id="UP001427805"/>
    </source>
</evidence>
<dbReference type="CDD" id="cd05379">
    <property type="entry name" value="CAP_bacterial"/>
    <property type="match status" value="1"/>
</dbReference>
<feature type="domain" description="SCP" evidence="3">
    <location>
        <begin position="93"/>
        <end position="206"/>
    </location>
</feature>